<name>A0ABW5GII7_9PSEU</name>
<proteinExistence type="predicted"/>
<comment type="caution">
    <text evidence="1">The sequence shown here is derived from an EMBL/GenBank/DDBJ whole genome shotgun (WGS) entry which is preliminary data.</text>
</comment>
<keyword evidence="2" id="KW-1185">Reference proteome</keyword>
<evidence type="ECO:0008006" key="3">
    <source>
        <dbReference type="Google" id="ProtNLM"/>
    </source>
</evidence>
<gene>
    <name evidence="1" type="ORF">ACFSYJ_18680</name>
</gene>
<accession>A0ABW5GII7</accession>
<sequence>MSEPIRDEVRKLLTGLAEGTVTPGEAAGWARPWLTEEAGDVQDEVVWDTIDALSAADSARPDQGPLYGPEDFRAWLAEFDARVAER</sequence>
<dbReference type="EMBL" id="JBHUKU010000009">
    <property type="protein sequence ID" value="MFD2460637.1"/>
    <property type="molecule type" value="Genomic_DNA"/>
</dbReference>
<organism evidence="1 2">
    <name type="scientific">Amycolatopsis samaneae</name>
    <dbReference type="NCBI Taxonomy" id="664691"/>
    <lineage>
        <taxon>Bacteria</taxon>
        <taxon>Bacillati</taxon>
        <taxon>Actinomycetota</taxon>
        <taxon>Actinomycetes</taxon>
        <taxon>Pseudonocardiales</taxon>
        <taxon>Pseudonocardiaceae</taxon>
        <taxon>Amycolatopsis</taxon>
    </lineage>
</organism>
<evidence type="ECO:0000313" key="2">
    <source>
        <dbReference type="Proteomes" id="UP001597419"/>
    </source>
</evidence>
<reference evidence="2" key="1">
    <citation type="journal article" date="2019" name="Int. J. Syst. Evol. Microbiol.">
        <title>The Global Catalogue of Microorganisms (GCM) 10K type strain sequencing project: providing services to taxonomists for standard genome sequencing and annotation.</title>
        <authorList>
            <consortium name="The Broad Institute Genomics Platform"/>
            <consortium name="The Broad Institute Genome Sequencing Center for Infectious Disease"/>
            <person name="Wu L."/>
            <person name="Ma J."/>
        </authorList>
    </citation>
    <scope>NUCLEOTIDE SEQUENCE [LARGE SCALE GENOMIC DNA]</scope>
    <source>
        <strain evidence="2">CGMCC 4.7643</strain>
    </source>
</reference>
<protein>
    <recommendedName>
        <fullName evidence="3">DNA-binding protein</fullName>
    </recommendedName>
</protein>
<evidence type="ECO:0000313" key="1">
    <source>
        <dbReference type="EMBL" id="MFD2460637.1"/>
    </source>
</evidence>
<dbReference type="RefSeq" id="WP_345393941.1">
    <property type="nucleotide sequence ID" value="NZ_BAABHG010000006.1"/>
</dbReference>
<dbReference type="Proteomes" id="UP001597419">
    <property type="component" value="Unassembled WGS sequence"/>
</dbReference>